<keyword evidence="3" id="KW-1185">Reference proteome</keyword>
<dbReference type="PANTHER" id="PTHR43283:SF3">
    <property type="entry name" value="BETA-LACTAMASE FAMILY PROTEIN (AFU_ORTHOLOGUE AFUA_5G07500)"/>
    <property type="match status" value="1"/>
</dbReference>
<dbReference type="AlphaFoldDB" id="A0A926HXG1"/>
<comment type="caution">
    <text evidence="2">The sequence shown here is derived from an EMBL/GenBank/DDBJ whole genome shotgun (WGS) entry which is preliminary data.</text>
</comment>
<feature type="domain" description="Beta-lactamase-related" evidence="1">
    <location>
        <begin position="9"/>
        <end position="346"/>
    </location>
</feature>
<proteinExistence type="predicted"/>
<dbReference type="InterPro" id="IPR050789">
    <property type="entry name" value="Diverse_Enzym_Activities"/>
</dbReference>
<accession>A0A926HXG1</accession>
<dbReference type="SUPFAM" id="SSF56601">
    <property type="entry name" value="beta-lactamase/transpeptidase-like"/>
    <property type="match status" value="1"/>
</dbReference>
<name>A0A926HXG1_9FIRM</name>
<evidence type="ECO:0000313" key="2">
    <source>
        <dbReference type="EMBL" id="MBC8540034.1"/>
    </source>
</evidence>
<evidence type="ECO:0000313" key="3">
    <source>
        <dbReference type="Proteomes" id="UP000611762"/>
    </source>
</evidence>
<evidence type="ECO:0000259" key="1">
    <source>
        <dbReference type="Pfam" id="PF00144"/>
    </source>
</evidence>
<gene>
    <name evidence="2" type="ORF">H8698_03460</name>
</gene>
<dbReference type="RefSeq" id="WP_249311170.1">
    <property type="nucleotide sequence ID" value="NZ_JACRSU010000001.1"/>
</dbReference>
<dbReference type="PANTHER" id="PTHR43283">
    <property type="entry name" value="BETA-LACTAMASE-RELATED"/>
    <property type="match status" value="1"/>
</dbReference>
<reference evidence="2" key="1">
    <citation type="submission" date="2020-08" db="EMBL/GenBank/DDBJ databases">
        <title>Genome public.</title>
        <authorList>
            <person name="Liu C."/>
            <person name="Sun Q."/>
        </authorList>
    </citation>
    <scope>NUCLEOTIDE SEQUENCE</scope>
    <source>
        <strain evidence="2">H8</strain>
    </source>
</reference>
<dbReference type="Gene3D" id="3.40.710.10">
    <property type="entry name" value="DD-peptidase/beta-lactamase superfamily"/>
    <property type="match status" value="1"/>
</dbReference>
<dbReference type="Pfam" id="PF00144">
    <property type="entry name" value="Beta-lactamase"/>
    <property type="match status" value="1"/>
</dbReference>
<dbReference type="EMBL" id="JACRSU010000001">
    <property type="protein sequence ID" value="MBC8540034.1"/>
    <property type="molecule type" value="Genomic_DNA"/>
</dbReference>
<sequence length="371" mass="41007">MQFQKLSDLLDSFLEIGIPGVDCVVYQDHEEVFRHRAGYSDLEQKLPITGKETYFLFSCSKVVTCAAALTLLERGKFLLTDPLAAYIPEFSEMVLTNGEKAKTEIKIRDLFTMSAGFTYDIASPSITQVIREKDGRATTLDVVRAIAKEPLSFEPGTHWQYSLCHDVLAGLVEVVSGKRFGEYVTETIFEPLGMTKTSFGVSDKNKEQLAPLYRFNDETNRPELQKRDCSYILTPEYESGGAGMVSCTDDYILFADALANGGVGKNGSRILSPATVDLMRTNCLEGAALTDLNWIQHTGYGYGLGVRTMIDRAKGGAIGPVGEFGWGGAAGSYVLIDPNSRTALFYCQHMLNNKEPYTHPRLRNVLYACVD</sequence>
<organism evidence="2 3">
    <name type="scientific">Congzhengia minquanensis</name>
    <dbReference type="NCBI Taxonomy" id="2763657"/>
    <lineage>
        <taxon>Bacteria</taxon>
        <taxon>Bacillati</taxon>
        <taxon>Bacillota</taxon>
        <taxon>Clostridia</taxon>
        <taxon>Eubacteriales</taxon>
        <taxon>Oscillospiraceae</taxon>
        <taxon>Congzhengia</taxon>
    </lineage>
</organism>
<dbReference type="InterPro" id="IPR001466">
    <property type="entry name" value="Beta-lactam-related"/>
</dbReference>
<dbReference type="Proteomes" id="UP000611762">
    <property type="component" value="Unassembled WGS sequence"/>
</dbReference>
<dbReference type="InterPro" id="IPR012338">
    <property type="entry name" value="Beta-lactam/transpept-like"/>
</dbReference>
<protein>
    <submittedName>
        <fullName evidence="2">Beta-lactamase family protein</fullName>
    </submittedName>
</protein>